<evidence type="ECO:0000313" key="1">
    <source>
        <dbReference type="EMBL" id="EXX67322.1"/>
    </source>
</evidence>
<comment type="caution">
    <text evidence="1">The sequence shown here is derived from an EMBL/GenBank/DDBJ whole genome shotgun (WGS) entry which is preliminary data.</text>
</comment>
<evidence type="ECO:0000313" key="2">
    <source>
        <dbReference type="Proteomes" id="UP000022910"/>
    </source>
</evidence>
<proteinExistence type="predicted"/>
<keyword evidence="2" id="KW-1185">Reference proteome</keyword>
<dbReference type="OrthoDB" id="2416330at2759"/>
<dbReference type="EMBL" id="JEMT01017845">
    <property type="protein sequence ID" value="EXX67322.1"/>
    <property type="molecule type" value="Genomic_DNA"/>
</dbReference>
<protein>
    <submittedName>
        <fullName evidence="1">Uncharacterized protein</fullName>
    </submittedName>
</protein>
<name>A0A015JCT8_RHIIW</name>
<sequence length="86" mass="10136">MGLAQNPTLDPNDLSDADFKTMKYTLQHCLPWIGFFSLSSKEFSQKVRPYKKLLRRQIYENLLNSHLDPDIKPIDNILLPRDIRFD</sequence>
<dbReference type="Proteomes" id="UP000022910">
    <property type="component" value="Unassembled WGS sequence"/>
</dbReference>
<reference evidence="1 2" key="1">
    <citation type="submission" date="2014-02" db="EMBL/GenBank/DDBJ databases">
        <title>Single nucleus genome sequencing reveals high similarity among nuclei of an endomycorrhizal fungus.</title>
        <authorList>
            <person name="Lin K."/>
            <person name="Geurts R."/>
            <person name="Zhang Z."/>
            <person name="Limpens E."/>
            <person name="Saunders D.G."/>
            <person name="Mu D."/>
            <person name="Pang E."/>
            <person name="Cao H."/>
            <person name="Cha H."/>
            <person name="Lin T."/>
            <person name="Zhou Q."/>
            <person name="Shang Y."/>
            <person name="Li Y."/>
            <person name="Ivanov S."/>
            <person name="Sharma T."/>
            <person name="Velzen R.V."/>
            <person name="Ruijter N.D."/>
            <person name="Aanen D.K."/>
            <person name="Win J."/>
            <person name="Kamoun S."/>
            <person name="Bisseling T."/>
            <person name="Huang S."/>
        </authorList>
    </citation>
    <scope>NUCLEOTIDE SEQUENCE [LARGE SCALE GENOMIC DNA]</scope>
    <source>
        <strain evidence="2">DAOM197198w</strain>
    </source>
</reference>
<dbReference type="HOGENOM" id="CLU_2499062_0_0_1"/>
<dbReference type="AlphaFoldDB" id="A0A015JCT8"/>
<accession>A0A015JCT8</accession>
<gene>
    <name evidence="1" type="ORF">RirG_115430</name>
</gene>
<organism evidence="1 2">
    <name type="scientific">Rhizophagus irregularis (strain DAOM 197198w)</name>
    <name type="common">Glomus intraradices</name>
    <dbReference type="NCBI Taxonomy" id="1432141"/>
    <lineage>
        <taxon>Eukaryota</taxon>
        <taxon>Fungi</taxon>
        <taxon>Fungi incertae sedis</taxon>
        <taxon>Mucoromycota</taxon>
        <taxon>Glomeromycotina</taxon>
        <taxon>Glomeromycetes</taxon>
        <taxon>Glomerales</taxon>
        <taxon>Glomeraceae</taxon>
        <taxon>Rhizophagus</taxon>
    </lineage>
</organism>